<dbReference type="KEGG" id="nai:NECAME_13852"/>
<dbReference type="PROSITE" id="PS50041">
    <property type="entry name" value="C_TYPE_LECTIN_2"/>
    <property type="match status" value="1"/>
</dbReference>
<dbReference type="PANTHER" id="PTHR23124">
    <property type="entry name" value="C-TYPE LECTIN DOMAIN-CONTAINING PROTEIN-RELATED-RELATED"/>
    <property type="match status" value="1"/>
</dbReference>
<dbReference type="Gene3D" id="3.10.100.10">
    <property type="entry name" value="Mannose-Binding Protein A, subunit A"/>
    <property type="match status" value="1"/>
</dbReference>
<protein>
    <submittedName>
        <fullName evidence="3">Lectin C-type domain protein</fullName>
    </submittedName>
</protein>
<dbReference type="SMART" id="SM00034">
    <property type="entry name" value="CLECT"/>
    <property type="match status" value="1"/>
</dbReference>
<sequence>MILPLIYAASLTVTCFSEENDRVNATCPEYYSAFTKEEVTRCHNLTVGSYSYDEADRLCRVKGAELSTASNLEELQMLREQAQQLLIDGKVLLNRGTNSNDTCVIFEVNSTDSFMEVQCDSEEAQGVTAFSCMLPDRPTPCTTEDGGRSCKLTMCPKGHVGYYRKKGNLVCHKEAQGVTAFSCMLPDRPTPCTTEDGGRSCKLTMCPKGHVGYYRKKGNLVCHKIINKPAVWPEAEKMCEELGDSYKLASFEDGQEAGSVMEEARRMFQCHRENCYGTLWIGGKRQATSLFEWEFDGSLGEIGPYNNFDDGEPDGDRHNKTEDCLAIFIDAATYLDQHCTDDLSKLRESYYEIRGFVCTSRRDSHPSEE</sequence>
<evidence type="ECO:0000313" key="3">
    <source>
        <dbReference type="EMBL" id="ETN72487.1"/>
    </source>
</evidence>
<feature type="chain" id="PRO_5004824961" evidence="1">
    <location>
        <begin position="18"/>
        <end position="369"/>
    </location>
</feature>
<dbReference type="AlphaFoldDB" id="W2SUV7"/>
<keyword evidence="1" id="KW-0732">Signal</keyword>
<proteinExistence type="predicted"/>
<keyword evidence="4" id="KW-1185">Reference proteome</keyword>
<feature type="domain" description="C-type lectin" evidence="2">
    <location>
        <begin position="222"/>
        <end position="348"/>
    </location>
</feature>
<gene>
    <name evidence="3" type="ORF">NECAME_13852</name>
</gene>
<evidence type="ECO:0000259" key="2">
    <source>
        <dbReference type="PROSITE" id="PS50041"/>
    </source>
</evidence>
<dbReference type="InterPro" id="IPR001304">
    <property type="entry name" value="C-type_lectin-like"/>
</dbReference>
<feature type="signal peptide" evidence="1">
    <location>
        <begin position="1"/>
        <end position="17"/>
    </location>
</feature>
<dbReference type="InterPro" id="IPR016186">
    <property type="entry name" value="C-type_lectin-like/link_sf"/>
</dbReference>
<accession>W2SUV7</accession>
<dbReference type="InterPro" id="IPR016187">
    <property type="entry name" value="CTDL_fold"/>
</dbReference>
<dbReference type="Proteomes" id="UP000053676">
    <property type="component" value="Unassembled WGS sequence"/>
</dbReference>
<dbReference type="CDD" id="cd00037">
    <property type="entry name" value="CLECT"/>
    <property type="match status" value="1"/>
</dbReference>
<evidence type="ECO:0000256" key="1">
    <source>
        <dbReference type="SAM" id="SignalP"/>
    </source>
</evidence>
<reference evidence="4" key="1">
    <citation type="journal article" date="2014" name="Nat. Genet.">
        <title>Genome of the human hookworm Necator americanus.</title>
        <authorList>
            <person name="Tang Y.T."/>
            <person name="Gao X."/>
            <person name="Rosa B.A."/>
            <person name="Abubucker S."/>
            <person name="Hallsworth-Pepin K."/>
            <person name="Martin J."/>
            <person name="Tyagi R."/>
            <person name="Heizer E."/>
            <person name="Zhang X."/>
            <person name="Bhonagiri-Palsikar V."/>
            <person name="Minx P."/>
            <person name="Warren W.C."/>
            <person name="Wang Q."/>
            <person name="Zhan B."/>
            <person name="Hotez P.J."/>
            <person name="Sternberg P.W."/>
            <person name="Dougall A."/>
            <person name="Gaze S.T."/>
            <person name="Mulvenna J."/>
            <person name="Sotillo J."/>
            <person name="Ranganathan S."/>
            <person name="Rabelo E.M."/>
            <person name="Wilson R.K."/>
            <person name="Felgner P.L."/>
            <person name="Bethony J."/>
            <person name="Hawdon J.M."/>
            <person name="Gasser R.B."/>
            <person name="Loukas A."/>
            <person name="Mitreva M."/>
        </authorList>
    </citation>
    <scope>NUCLEOTIDE SEQUENCE [LARGE SCALE GENOMIC DNA]</scope>
</reference>
<evidence type="ECO:0000313" key="4">
    <source>
        <dbReference type="Proteomes" id="UP000053676"/>
    </source>
</evidence>
<dbReference type="SUPFAM" id="SSF56436">
    <property type="entry name" value="C-type lectin-like"/>
    <property type="match status" value="2"/>
</dbReference>
<name>W2SUV7_NECAM</name>
<dbReference type="EMBL" id="KI664162">
    <property type="protein sequence ID" value="ETN72487.1"/>
    <property type="molecule type" value="Genomic_DNA"/>
</dbReference>
<dbReference type="OrthoDB" id="5842972at2759"/>
<organism evidence="3 4">
    <name type="scientific">Necator americanus</name>
    <name type="common">Human hookworm</name>
    <dbReference type="NCBI Taxonomy" id="51031"/>
    <lineage>
        <taxon>Eukaryota</taxon>
        <taxon>Metazoa</taxon>
        <taxon>Ecdysozoa</taxon>
        <taxon>Nematoda</taxon>
        <taxon>Chromadorea</taxon>
        <taxon>Rhabditida</taxon>
        <taxon>Rhabditina</taxon>
        <taxon>Rhabditomorpha</taxon>
        <taxon>Strongyloidea</taxon>
        <taxon>Ancylostomatidae</taxon>
        <taxon>Bunostominae</taxon>
        <taxon>Necator</taxon>
    </lineage>
</organism>